<gene>
    <name evidence="1" type="ORF">TPAB3V08_LOCUS13311</name>
</gene>
<dbReference type="Proteomes" id="UP001153148">
    <property type="component" value="Unassembled WGS sequence"/>
</dbReference>
<feature type="non-terminal residue" evidence="1">
    <location>
        <position position="1"/>
    </location>
</feature>
<reference evidence="1" key="1">
    <citation type="submission" date="2021-03" db="EMBL/GenBank/DDBJ databases">
        <authorList>
            <person name="Tran Van P."/>
        </authorList>
    </citation>
    <scope>NUCLEOTIDE SEQUENCE</scope>
</reference>
<sequence length="104" mass="11957">ENSIHHIDHEHKEQTRHLIGSHLQKTTAKNLNKTNPTHVLTDIKKLKKKLQTNKIINIKADKVNTIVLIDQDEYVSKTPDDDIVNAETSRPTSLEAVQMSKEWN</sequence>
<evidence type="ECO:0000313" key="2">
    <source>
        <dbReference type="Proteomes" id="UP001153148"/>
    </source>
</evidence>
<evidence type="ECO:0000313" key="1">
    <source>
        <dbReference type="EMBL" id="CAG2066368.1"/>
    </source>
</evidence>
<dbReference type="EMBL" id="CAJPIN010053431">
    <property type="protein sequence ID" value="CAG2066368.1"/>
    <property type="molecule type" value="Genomic_DNA"/>
</dbReference>
<protein>
    <submittedName>
        <fullName evidence="1">Uncharacterized protein</fullName>
    </submittedName>
</protein>
<accession>A0ABN7PGG4</accession>
<name>A0ABN7PGG4_TIMPD</name>
<comment type="caution">
    <text evidence="1">The sequence shown here is derived from an EMBL/GenBank/DDBJ whole genome shotgun (WGS) entry which is preliminary data.</text>
</comment>
<keyword evidence="2" id="KW-1185">Reference proteome</keyword>
<proteinExistence type="predicted"/>
<organism evidence="1 2">
    <name type="scientific">Timema podura</name>
    <name type="common">Walking stick</name>
    <dbReference type="NCBI Taxonomy" id="61482"/>
    <lineage>
        <taxon>Eukaryota</taxon>
        <taxon>Metazoa</taxon>
        <taxon>Ecdysozoa</taxon>
        <taxon>Arthropoda</taxon>
        <taxon>Hexapoda</taxon>
        <taxon>Insecta</taxon>
        <taxon>Pterygota</taxon>
        <taxon>Neoptera</taxon>
        <taxon>Polyneoptera</taxon>
        <taxon>Phasmatodea</taxon>
        <taxon>Timematodea</taxon>
        <taxon>Timematoidea</taxon>
        <taxon>Timematidae</taxon>
        <taxon>Timema</taxon>
    </lineage>
</organism>